<sequence>MSPKSLKGSIDLSADDSSAVSALMQYCYQLDYTDHLVGLDDDAPQEITLRSHVDVFMLAERYGVSGLKKIALQKFEDFATMVLMVDGNEEQMRHAIRAMYSPSRRANVDDLRQVAVKLCANHVQAFIHDTGKTMALVYELMDEMPEFRAELFEEMASRWR</sequence>
<dbReference type="Gene3D" id="3.30.710.10">
    <property type="entry name" value="Potassium Channel Kv1.1, Chain A"/>
    <property type="match status" value="1"/>
</dbReference>
<dbReference type="Proteomes" id="UP000472372">
    <property type="component" value="Chromosome 1"/>
</dbReference>
<accession>A0A6S6VC53</accession>
<dbReference type="InterPro" id="IPR011333">
    <property type="entry name" value="SKP1/BTB/POZ_sf"/>
</dbReference>
<proteinExistence type="predicted"/>
<dbReference type="AlphaFoldDB" id="A0A6S6VC53"/>
<organism evidence="1 2">
    <name type="scientific">Pyrenophora teres f. teres</name>
    <dbReference type="NCBI Taxonomy" id="97479"/>
    <lineage>
        <taxon>Eukaryota</taxon>
        <taxon>Fungi</taxon>
        <taxon>Dikarya</taxon>
        <taxon>Ascomycota</taxon>
        <taxon>Pezizomycotina</taxon>
        <taxon>Dothideomycetes</taxon>
        <taxon>Pleosporomycetidae</taxon>
        <taxon>Pleosporales</taxon>
        <taxon>Pleosporineae</taxon>
        <taxon>Pleosporaceae</taxon>
        <taxon>Pyrenophora</taxon>
    </lineage>
</organism>
<dbReference type="PANTHER" id="PTHR47843:SF5">
    <property type="entry name" value="BTB_POZ DOMAIN PROTEIN"/>
    <property type="match status" value="1"/>
</dbReference>
<dbReference type="EMBL" id="HG992977">
    <property type="protein sequence ID" value="CAE6997423.1"/>
    <property type="molecule type" value="Genomic_DNA"/>
</dbReference>
<reference evidence="1" key="1">
    <citation type="submission" date="2021-02" db="EMBL/GenBank/DDBJ databases">
        <authorList>
            <person name="Syme A R."/>
            <person name="Syme A R."/>
            <person name="Moolhuijzen P."/>
        </authorList>
    </citation>
    <scope>NUCLEOTIDE SEQUENCE</scope>
    <source>
        <strain evidence="1">W1-1</strain>
    </source>
</reference>
<evidence type="ECO:0000313" key="1">
    <source>
        <dbReference type="EMBL" id="CAE6997423.1"/>
    </source>
</evidence>
<dbReference type="PANTHER" id="PTHR47843">
    <property type="entry name" value="BTB DOMAIN-CONTAINING PROTEIN-RELATED"/>
    <property type="match status" value="1"/>
</dbReference>
<name>A0A6S6VC53_9PLEO</name>
<gene>
    <name evidence="1" type="ORF">PTTW11_00527</name>
</gene>
<protein>
    <submittedName>
        <fullName evidence="1">Uncharacterized protein</fullName>
    </submittedName>
</protein>
<evidence type="ECO:0000313" key="2">
    <source>
        <dbReference type="Proteomes" id="UP000472372"/>
    </source>
</evidence>